<evidence type="ECO:0000259" key="2">
    <source>
        <dbReference type="PROSITE" id="PS50404"/>
    </source>
</evidence>
<name>A0ABT9A322_9SPHN</name>
<sequence length="209" mass="23563">MTITIFGSIGSRASRCLWTIEETGQPYQWVPISTLDGANRSSEYLAINPSGKIPAMTDDAVVMTESTAINLYIAQHYGQASLWPDDRAVQARILQWTFWSATEIEYYIGAIFPHLVMKSEEQRDQAFVDRLLGEMMPKFGELERALAGQEYVLGDFTLADINLVVQTLTITDRFGLTLDELPNIKAWTERCRNRPARRKVDALAAAARK</sequence>
<feature type="domain" description="GST N-terminal" evidence="2">
    <location>
        <begin position="1"/>
        <end position="81"/>
    </location>
</feature>
<dbReference type="SFLD" id="SFLDS00019">
    <property type="entry name" value="Glutathione_Transferase_(cytos"/>
    <property type="match status" value="1"/>
</dbReference>
<accession>A0ABT9A322</accession>
<dbReference type="Gene3D" id="1.20.1050.10">
    <property type="match status" value="1"/>
</dbReference>
<dbReference type="SUPFAM" id="SSF52833">
    <property type="entry name" value="Thioredoxin-like"/>
    <property type="match status" value="1"/>
</dbReference>
<dbReference type="Proteomes" id="UP001176468">
    <property type="component" value="Unassembled WGS sequence"/>
</dbReference>
<dbReference type="PANTHER" id="PTHR44051:SF8">
    <property type="entry name" value="GLUTATHIONE S-TRANSFERASE GSTA"/>
    <property type="match status" value="1"/>
</dbReference>
<feature type="domain" description="GST C-terminal" evidence="3">
    <location>
        <begin position="86"/>
        <end position="209"/>
    </location>
</feature>
<dbReference type="InterPro" id="IPR040079">
    <property type="entry name" value="Glutathione_S-Trfase"/>
</dbReference>
<dbReference type="InterPro" id="IPR004046">
    <property type="entry name" value="GST_C"/>
</dbReference>
<dbReference type="InterPro" id="IPR036282">
    <property type="entry name" value="Glutathione-S-Trfase_C_sf"/>
</dbReference>
<protein>
    <submittedName>
        <fullName evidence="4">Glutathione S-transferase family protein</fullName>
    </submittedName>
</protein>
<dbReference type="SFLD" id="SFLDG01150">
    <property type="entry name" value="Main.1:_Beta-like"/>
    <property type="match status" value="1"/>
</dbReference>
<dbReference type="PROSITE" id="PS50405">
    <property type="entry name" value="GST_CTER"/>
    <property type="match status" value="1"/>
</dbReference>
<dbReference type="PANTHER" id="PTHR44051">
    <property type="entry name" value="GLUTATHIONE S-TRANSFERASE-RELATED"/>
    <property type="match status" value="1"/>
</dbReference>
<evidence type="ECO:0000313" key="4">
    <source>
        <dbReference type="EMBL" id="MDO7843381.1"/>
    </source>
</evidence>
<evidence type="ECO:0000256" key="1">
    <source>
        <dbReference type="RuleBase" id="RU003494"/>
    </source>
</evidence>
<dbReference type="CDD" id="cd03046">
    <property type="entry name" value="GST_N_GTT1_like"/>
    <property type="match status" value="1"/>
</dbReference>
<gene>
    <name evidence="4" type="ORF">Q5H94_13680</name>
</gene>
<comment type="caution">
    <text evidence="4">The sequence shown here is derived from an EMBL/GenBank/DDBJ whole genome shotgun (WGS) entry which is preliminary data.</text>
</comment>
<evidence type="ECO:0000259" key="3">
    <source>
        <dbReference type="PROSITE" id="PS50405"/>
    </source>
</evidence>
<dbReference type="SFLD" id="SFLDG00358">
    <property type="entry name" value="Main_(cytGST)"/>
    <property type="match status" value="1"/>
</dbReference>
<dbReference type="Pfam" id="PF02798">
    <property type="entry name" value="GST_N"/>
    <property type="match status" value="1"/>
</dbReference>
<dbReference type="Gene3D" id="3.40.30.10">
    <property type="entry name" value="Glutaredoxin"/>
    <property type="match status" value="1"/>
</dbReference>
<dbReference type="RefSeq" id="WP_304561835.1">
    <property type="nucleotide sequence ID" value="NZ_JAUQSZ010000009.1"/>
</dbReference>
<keyword evidence="5" id="KW-1185">Reference proteome</keyword>
<dbReference type="PROSITE" id="PS50404">
    <property type="entry name" value="GST_NTER"/>
    <property type="match status" value="1"/>
</dbReference>
<dbReference type="Pfam" id="PF00043">
    <property type="entry name" value="GST_C"/>
    <property type="match status" value="1"/>
</dbReference>
<organism evidence="4 5">
    <name type="scientific">Sphingomonas immobilis</name>
    <dbReference type="NCBI Taxonomy" id="3063997"/>
    <lineage>
        <taxon>Bacteria</taxon>
        <taxon>Pseudomonadati</taxon>
        <taxon>Pseudomonadota</taxon>
        <taxon>Alphaproteobacteria</taxon>
        <taxon>Sphingomonadales</taxon>
        <taxon>Sphingomonadaceae</taxon>
        <taxon>Sphingomonas</taxon>
    </lineage>
</organism>
<dbReference type="SUPFAM" id="SSF47616">
    <property type="entry name" value="GST C-terminal domain-like"/>
    <property type="match status" value="1"/>
</dbReference>
<reference evidence="4" key="1">
    <citation type="submission" date="2023-07" db="EMBL/GenBank/DDBJ databases">
        <authorList>
            <person name="Kim M.K."/>
        </authorList>
    </citation>
    <scope>NUCLEOTIDE SEQUENCE</scope>
    <source>
        <strain evidence="4">CA1-15</strain>
    </source>
</reference>
<proteinExistence type="inferred from homology"/>
<comment type="similarity">
    <text evidence="1">Belongs to the GST superfamily.</text>
</comment>
<dbReference type="InterPro" id="IPR004045">
    <property type="entry name" value="Glutathione_S-Trfase_N"/>
</dbReference>
<dbReference type="InterPro" id="IPR036249">
    <property type="entry name" value="Thioredoxin-like_sf"/>
</dbReference>
<dbReference type="InterPro" id="IPR010987">
    <property type="entry name" value="Glutathione-S-Trfase_C-like"/>
</dbReference>
<dbReference type="EMBL" id="JAUQSZ010000009">
    <property type="protein sequence ID" value="MDO7843381.1"/>
    <property type="molecule type" value="Genomic_DNA"/>
</dbReference>
<evidence type="ECO:0000313" key="5">
    <source>
        <dbReference type="Proteomes" id="UP001176468"/>
    </source>
</evidence>